<name>A0A4Q2D7E4_9AGAR</name>
<keyword evidence="12" id="KW-0995">Kinetochore</keyword>
<keyword evidence="8" id="KW-0132">Cell division</keyword>
<evidence type="ECO:0000256" key="11">
    <source>
        <dbReference type="ARBA" id="ARBA00022829"/>
    </source>
</evidence>
<evidence type="ECO:0000256" key="5">
    <source>
        <dbReference type="ARBA" id="ARBA00020260"/>
    </source>
</evidence>
<evidence type="ECO:0000256" key="3">
    <source>
        <dbReference type="ARBA" id="ARBA00004629"/>
    </source>
</evidence>
<dbReference type="PANTHER" id="PTHR28036">
    <property type="entry name" value="DASH COMPLEX SUBUNIT DAD2"/>
    <property type="match status" value="1"/>
</dbReference>
<dbReference type="Proteomes" id="UP000290288">
    <property type="component" value="Unassembled WGS sequence"/>
</dbReference>
<keyword evidence="10" id="KW-0498">Mitosis</keyword>
<evidence type="ECO:0000256" key="1">
    <source>
        <dbReference type="ARBA" id="ARBA00004123"/>
    </source>
</evidence>
<evidence type="ECO:0000256" key="17">
    <source>
        <dbReference type="ARBA" id="ARBA00030568"/>
    </source>
</evidence>
<evidence type="ECO:0000256" key="6">
    <source>
        <dbReference type="ARBA" id="ARBA00022454"/>
    </source>
</evidence>
<keyword evidence="14" id="KW-0539">Nucleus</keyword>
<dbReference type="GO" id="GO:0005874">
    <property type="term" value="C:microtubule"/>
    <property type="evidence" value="ECO:0007669"/>
    <property type="project" value="UniProtKB-KW"/>
</dbReference>
<organism evidence="18 19">
    <name type="scientific">Candolleomyces aberdarensis</name>
    <dbReference type="NCBI Taxonomy" id="2316362"/>
    <lineage>
        <taxon>Eukaryota</taxon>
        <taxon>Fungi</taxon>
        <taxon>Dikarya</taxon>
        <taxon>Basidiomycota</taxon>
        <taxon>Agaricomycotina</taxon>
        <taxon>Agaricomycetes</taxon>
        <taxon>Agaricomycetidae</taxon>
        <taxon>Agaricales</taxon>
        <taxon>Agaricineae</taxon>
        <taxon>Psathyrellaceae</taxon>
        <taxon>Candolleomyces</taxon>
    </lineage>
</organism>
<dbReference type="PANTHER" id="PTHR28036:SF1">
    <property type="entry name" value="DASH COMPLEX SUBUNIT DAD2"/>
    <property type="match status" value="1"/>
</dbReference>
<evidence type="ECO:0000313" key="19">
    <source>
        <dbReference type="Proteomes" id="UP000290288"/>
    </source>
</evidence>
<dbReference type="GO" id="GO:0042729">
    <property type="term" value="C:DASH complex"/>
    <property type="evidence" value="ECO:0007669"/>
    <property type="project" value="InterPro"/>
</dbReference>
<evidence type="ECO:0000256" key="4">
    <source>
        <dbReference type="ARBA" id="ARBA00005501"/>
    </source>
</evidence>
<keyword evidence="13" id="KW-0206">Cytoskeleton</keyword>
<evidence type="ECO:0000256" key="7">
    <source>
        <dbReference type="ARBA" id="ARBA00022490"/>
    </source>
</evidence>
<keyword evidence="19" id="KW-1185">Reference proteome</keyword>
<evidence type="ECO:0000313" key="18">
    <source>
        <dbReference type="EMBL" id="RXW15423.1"/>
    </source>
</evidence>
<comment type="similarity">
    <text evidence="4">Belongs to the DASH complex DAD2 family.</text>
</comment>
<keyword evidence="6" id="KW-0158">Chromosome</keyword>
<dbReference type="GO" id="GO:0044732">
    <property type="term" value="C:mitotic spindle pole body"/>
    <property type="evidence" value="ECO:0007669"/>
    <property type="project" value="TreeGrafter"/>
</dbReference>
<dbReference type="GO" id="GO:0000278">
    <property type="term" value="P:mitotic cell cycle"/>
    <property type="evidence" value="ECO:0007669"/>
    <property type="project" value="InterPro"/>
</dbReference>
<comment type="subcellular location">
    <subcellularLocation>
        <location evidence="3">Chromosome</location>
        <location evidence="3">Centromere</location>
        <location evidence="3">Kinetochore</location>
    </subcellularLocation>
    <subcellularLocation>
        <location evidence="2">Cytoplasm</location>
        <location evidence="2">Cytoskeleton</location>
        <location evidence="2">Spindle</location>
    </subcellularLocation>
    <subcellularLocation>
        <location evidence="1">Nucleus</location>
    </subcellularLocation>
</comment>
<dbReference type="GO" id="GO:0008608">
    <property type="term" value="P:attachment of spindle microtubules to kinetochore"/>
    <property type="evidence" value="ECO:0007669"/>
    <property type="project" value="TreeGrafter"/>
</dbReference>
<evidence type="ECO:0000256" key="13">
    <source>
        <dbReference type="ARBA" id="ARBA00023212"/>
    </source>
</evidence>
<dbReference type="EMBL" id="SDEE01000554">
    <property type="protein sequence ID" value="RXW15423.1"/>
    <property type="molecule type" value="Genomic_DNA"/>
</dbReference>
<keyword evidence="16" id="KW-0137">Centromere</keyword>
<protein>
    <recommendedName>
        <fullName evidence="5">DASH complex subunit DAD2</fullName>
    </recommendedName>
    <alternativeName>
        <fullName evidence="17">Outer kinetochore protein DAD2</fullName>
    </alternativeName>
</protein>
<keyword evidence="7" id="KW-0963">Cytoplasm</keyword>
<evidence type="ECO:0000256" key="12">
    <source>
        <dbReference type="ARBA" id="ARBA00022838"/>
    </source>
</evidence>
<evidence type="ECO:0000256" key="9">
    <source>
        <dbReference type="ARBA" id="ARBA00022701"/>
    </source>
</evidence>
<evidence type="ECO:0000256" key="8">
    <source>
        <dbReference type="ARBA" id="ARBA00022618"/>
    </source>
</evidence>
<evidence type="ECO:0000256" key="10">
    <source>
        <dbReference type="ARBA" id="ARBA00022776"/>
    </source>
</evidence>
<evidence type="ECO:0000256" key="2">
    <source>
        <dbReference type="ARBA" id="ARBA00004186"/>
    </source>
</evidence>
<dbReference type="InterPro" id="IPR013963">
    <property type="entry name" value="DASH_Dad2"/>
</dbReference>
<gene>
    <name evidence="18" type="ORF">EST38_g10426</name>
</gene>
<proteinExistence type="inferred from homology"/>
<sequence length="145" mass="15504">MPAIPGTDSEAEDGLQLTFKSMRPSIAASRASHLPSAAPSAAAAAKLIEKKKEFDAVSALERASALYLERISALADDCVVMADAGEAHGQVLAQWPRMFEILGQFLATRQQLEGDETQSDAPIGGERLVRLPIDELEKEAESKPS</sequence>
<dbReference type="OrthoDB" id="3230169at2759"/>
<dbReference type="GO" id="GO:0051301">
    <property type="term" value="P:cell division"/>
    <property type="evidence" value="ECO:0007669"/>
    <property type="project" value="UniProtKB-KW"/>
</dbReference>
<reference evidence="18 19" key="1">
    <citation type="submission" date="2019-01" db="EMBL/GenBank/DDBJ databases">
        <title>Draft genome sequence of Psathyrella aberdarensis IHI B618.</title>
        <authorList>
            <person name="Buettner E."/>
            <person name="Kellner H."/>
        </authorList>
    </citation>
    <scope>NUCLEOTIDE SEQUENCE [LARGE SCALE GENOMIC DNA]</scope>
    <source>
        <strain evidence="18 19">IHI B618</strain>
    </source>
</reference>
<keyword evidence="9" id="KW-0493">Microtubule</keyword>
<evidence type="ECO:0000256" key="15">
    <source>
        <dbReference type="ARBA" id="ARBA00023306"/>
    </source>
</evidence>
<dbReference type="GO" id="GO:1990023">
    <property type="term" value="C:mitotic spindle midzone"/>
    <property type="evidence" value="ECO:0007669"/>
    <property type="project" value="TreeGrafter"/>
</dbReference>
<comment type="caution">
    <text evidence="18">The sequence shown here is derived from an EMBL/GenBank/DDBJ whole genome shotgun (WGS) entry which is preliminary data.</text>
</comment>
<dbReference type="AlphaFoldDB" id="A0A4Q2D7E4"/>
<keyword evidence="15" id="KW-0131">Cell cycle</keyword>
<evidence type="ECO:0000256" key="16">
    <source>
        <dbReference type="ARBA" id="ARBA00023328"/>
    </source>
</evidence>
<accession>A0A4Q2D7E4</accession>
<evidence type="ECO:0000256" key="14">
    <source>
        <dbReference type="ARBA" id="ARBA00023242"/>
    </source>
</evidence>
<keyword evidence="11" id="KW-0159">Chromosome partition</keyword>